<evidence type="ECO:0000313" key="2">
    <source>
        <dbReference type="EMBL" id="KAG8178371.1"/>
    </source>
</evidence>
<feature type="region of interest" description="Disordered" evidence="1">
    <location>
        <begin position="1"/>
        <end position="63"/>
    </location>
</feature>
<proteinExistence type="predicted"/>
<comment type="caution">
    <text evidence="2">The sequence shown here is derived from an EMBL/GenBank/DDBJ whole genome shotgun (WGS) entry which is preliminary data.</text>
</comment>
<feature type="region of interest" description="Disordered" evidence="1">
    <location>
        <begin position="116"/>
        <end position="165"/>
    </location>
</feature>
<name>A0AAV6U2X0_9ARAC</name>
<keyword evidence="3" id="KW-1185">Reference proteome</keyword>
<protein>
    <submittedName>
        <fullName evidence="2">Uncharacterized protein</fullName>
    </submittedName>
</protein>
<dbReference type="Proteomes" id="UP000827092">
    <property type="component" value="Unassembled WGS sequence"/>
</dbReference>
<reference evidence="2 3" key="1">
    <citation type="journal article" date="2022" name="Nat. Ecol. Evol.">
        <title>A masculinizing supergene underlies an exaggerated male reproductive morph in a spider.</title>
        <authorList>
            <person name="Hendrickx F."/>
            <person name="De Corte Z."/>
            <person name="Sonet G."/>
            <person name="Van Belleghem S.M."/>
            <person name="Kostlbacher S."/>
            <person name="Vangestel C."/>
        </authorList>
    </citation>
    <scope>NUCLEOTIDE SEQUENCE [LARGE SCALE GENOMIC DNA]</scope>
    <source>
        <strain evidence="2">W744_W776</strain>
    </source>
</reference>
<accession>A0AAV6U2X0</accession>
<organism evidence="2 3">
    <name type="scientific">Oedothorax gibbosus</name>
    <dbReference type="NCBI Taxonomy" id="931172"/>
    <lineage>
        <taxon>Eukaryota</taxon>
        <taxon>Metazoa</taxon>
        <taxon>Ecdysozoa</taxon>
        <taxon>Arthropoda</taxon>
        <taxon>Chelicerata</taxon>
        <taxon>Arachnida</taxon>
        <taxon>Araneae</taxon>
        <taxon>Araneomorphae</taxon>
        <taxon>Entelegynae</taxon>
        <taxon>Araneoidea</taxon>
        <taxon>Linyphiidae</taxon>
        <taxon>Erigoninae</taxon>
        <taxon>Oedothorax</taxon>
    </lineage>
</organism>
<feature type="compositionally biased region" description="Polar residues" evidence="1">
    <location>
        <begin position="125"/>
        <end position="134"/>
    </location>
</feature>
<feature type="compositionally biased region" description="Polar residues" evidence="1">
    <location>
        <begin position="20"/>
        <end position="30"/>
    </location>
</feature>
<sequence>MGFSTYMANEDLRDKKPGPSSATAKPSQPTFEPEVVIKEEPIDIDDPPVPSTSRTDPESILPCTESFHSGISVRPCKDPVPSTSGTDHEFITSCTDSFQSGTTPTVGGAFTTVIKTEPIDDDEPQTNSNGNARNASKRKAAEMADVGQCESPANTENEDSANKDNHAKDHVLECTIGEAYSLVKSDPIVELQQLGQKPQWYKTSNGTETKSNQNKTFVAEQSLAVEGNSSITENKSVQSHLDDYGKYIAGELKMLDSKSCAHVQRVIAELLFDAKLGKFK</sequence>
<gene>
    <name evidence="2" type="ORF">JTE90_027239</name>
</gene>
<evidence type="ECO:0000256" key="1">
    <source>
        <dbReference type="SAM" id="MobiDB-lite"/>
    </source>
</evidence>
<dbReference type="EMBL" id="JAFNEN010000701">
    <property type="protein sequence ID" value="KAG8178371.1"/>
    <property type="molecule type" value="Genomic_DNA"/>
</dbReference>
<evidence type="ECO:0000313" key="3">
    <source>
        <dbReference type="Proteomes" id="UP000827092"/>
    </source>
</evidence>
<dbReference type="AlphaFoldDB" id="A0AAV6U2X0"/>